<dbReference type="EMBL" id="SGXG01000001">
    <property type="protein sequence ID" value="RZS95662.1"/>
    <property type="molecule type" value="Genomic_DNA"/>
</dbReference>
<feature type="domain" description="Response regulatory" evidence="3">
    <location>
        <begin position="2"/>
        <end position="123"/>
    </location>
</feature>
<dbReference type="PANTHER" id="PTHR44591">
    <property type="entry name" value="STRESS RESPONSE REGULATOR PROTEIN 1"/>
    <property type="match status" value="1"/>
</dbReference>
<organism evidence="4 5">
    <name type="scientific">Cecembia calidifontis</name>
    <dbReference type="NCBI Taxonomy" id="1187080"/>
    <lineage>
        <taxon>Bacteria</taxon>
        <taxon>Pseudomonadati</taxon>
        <taxon>Bacteroidota</taxon>
        <taxon>Cytophagia</taxon>
        <taxon>Cytophagales</taxon>
        <taxon>Cyclobacteriaceae</taxon>
        <taxon>Cecembia</taxon>
    </lineage>
</organism>
<feature type="modified residue" description="4-aspartylphosphate" evidence="2">
    <location>
        <position position="58"/>
    </location>
</feature>
<gene>
    <name evidence="4" type="ORF">BC751_1198</name>
</gene>
<keyword evidence="5" id="KW-1185">Reference proteome</keyword>
<dbReference type="PANTHER" id="PTHR44591:SF3">
    <property type="entry name" value="RESPONSE REGULATORY DOMAIN-CONTAINING PROTEIN"/>
    <property type="match status" value="1"/>
</dbReference>
<dbReference type="InterPro" id="IPR011006">
    <property type="entry name" value="CheY-like_superfamily"/>
</dbReference>
<dbReference type="AlphaFoldDB" id="A0A4Q7PA91"/>
<name>A0A4Q7PA91_9BACT</name>
<dbReference type="PROSITE" id="PS50110">
    <property type="entry name" value="RESPONSE_REGULATORY"/>
    <property type="match status" value="1"/>
</dbReference>
<evidence type="ECO:0000256" key="1">
    <source>
        <dbReference type="ARBA" id="ARBA00022553"/>
    </source>
</evidence>
<dbReference type="GO" id="GO:0000160">
    <property type="term" value="P:phosphorelay signal transduction system"/>
    <property type="evidence" value="ECO:0007669"/>
    <property type="project" value="InterPro"/>
</dbReference>
<evidence type="ECO:0000256" key="2">
    <source>
        <dbReference type="PROSITE-ProRule" id="PRU00169"/>
    </source>
</evidence>
<evidence type="ECO:0000313" key="5">
    <source>
        <dbReference type="Proteomes" id="UP000292209"/>
    </source>
</evidence>
<dbReference type="InterPro" id="IPR050595">
    <property type="entry name" value="Bact_response_regulator"/>
</dbReference>
<evidence type="ECO:0000313" key="4">
    <source>
        <dbReference type="EMBL" id="RZS95662.1"/>
    </source>
</evidence>
<dbReference type="InterPro" id="IPR001789">
    <property type="entry name" value="Sig_transdc_resp-reg_receiver"/>
</dbReference>
<evidence type="ECO:0000259" key="3">
    <source>
        <dbReference type="PROSITE" id="PS50110"/>
    </source>
</evidence>
<keyword evidence="1 2" id="KW-0597">Phosphoprotein</keyword>
<accession>A0A4Q7PA91</accession>
<dbReference type="Proteomes" id="UP000292209">
    <property type="component" value="Unassembled WGS sequence"/>
</dbReference>
<reference evidence="4 5" key="1">
    <citation type="submission" date="2019-02" db="EMBL/GenBank/DDBJ databases">
        <title>Genomic Encyclopedia of Archaeal and Bacterial Type Strains, Phase II (KMG-II): from individual species to whole genera.</title>
        <authorList>
            <person name="Goeker M."/>
        </authorList>
    </citation>
    <scope>NUCLEOTIDE SEQUENCE [LARGE SCALE GENOMIC DNA]</scope>
    <source>
        <strain evidence="4 5">DSM 21411</strain>
    </source>
</reference>
<protein>
    <submittedName>
        <fullName evidence="4">Response regulator receiver domain-containing protein</fullName>
    </submittedName>
</protein>
<dbReference type="Gene3D" id="3.40.50.2300">
    <property type="match status" value="1"/>
</dbReference>
<dbReference type="RefSeq" id="WP_130274726.1">
    <property type="nucleotide sequence ID" value="NZ_SGXG01000001.1"/>
</dbReference>
<sequence>MKIMIVDDEKDVEMLFRQKFRKELRNKEIEFDFAFSGEEALNLLGSENPPKIVYVFSDINMPGMTGLELLEKIKLKYPNIPVSMISAYGDSDNYNKAINSGAKGFFTKPIDFESLKTEISQLIKEKEG</sequence>
<dbReference type="OrthoDB" id="7631574at2"/>
<comment type="caution">
    <text evidence="4">The sequence shown here is derived from an EMBL/GenBank/DDBJ whole genome shotgun (WGS) entry which is preliminary data.</text>
</comment>
<dbReference type="Pfam" id="PF00072">
    <property type="entry name" value="Response_reg"/>
    <property type="match status" value="1"/>
</dbReference>
<proteinExistence type="predicted"/>
<dbReference type="SUPFAM" id="SSF52172">
    <property type="entry name" value="CheY-like"/>
    <property type="match status" value="1"/>
</dbReference>
<dbReference type="SMART" id="SM00448">
    <property type="entry name" value="REC"/>
    <property type="match status" value="1"/>
</dbReference>